<accession>A0A382FZB1</accession>
<proteinExistence type="predicted"/>
<reference evidence="1" key="1">
    <citation type="submission" date="2018-05" db="EMBL/GenBank/DDBJ databases">
        <authorList>
            <person name="Lanie J.A."/>
            <person name="Ng W.-L."/>
            <person name="Kazmierczak K.M."/>
            <person name="Andrzejewski T.M."/>
            <person name="Davidsen T.M."/>
            <person name="Wayne K.J."/>
            <person name="Tettelin H."/>
            <person name="Glass J.I."/>
            <person name="Rusch D."/>
            <person name="Podicherti R."/>
            <person name="Tsui H.-C.T."/>
            <person name="Winkler M.E."/>
        </authorList>
    </citation>
    <scope>NUCLEOTIDE SEQUENCE</scope>
</reference>
<feature type="non-terminal residue" evidence="1">
    <location>
        <position position="32"/>
    </location>
</feature>
<gene>
    <name evidence="1" type="ORF">METZ01_LOCUS220125</name>
</gene>
<organism evidence="1">
    <name type="scientific">marine metagenome</name>
    <dbReference type="NCBI Taxonomy" id="408172"/>
    <lineage>
        <taxon>unclassified sequences</taxon>
        <taxon>metagenomes</taxon>
        <taxon>ecological metagenomes</taxon>
    </lineage>
</organism>
<protein>
    <submittedName>
        <fullName evidence="1">Uncharacterized protein</fullName>
    </submittedName>
</protein>
<dbReference type="EMBL" id="UINC01052209">
    <property type="protein sequence ID" value="SVB67271.1"/>
    <property type="molecule type" value="Genomic_DNA"/>
</dbReference>
<evidence type="ECO:0000313" key="1">
    <source>
        <dbReference type="EMBL" id="SVB67271.1"/>
    </source>
</evidence>
<sequence length="32" mass="3496">MLREENEITVYPSLSIVSGSPDGNSSVFRVDP</sequence>
<dbReference type="AlphaFoldDB" id="A0A382FZB1"/>
<name>A0A382FZB1_9ZZZZ</name>